<keyword evidence="4" id="KW-1185">Reference proteome</keyword>
<evidence type="ECO:0000256" key="1">
    <source>
        <dbReference type="SAM" id="MobiDB-lite"/>
    </source>
</evidence>
<dbReference type="Proteomes" id="UP000810171">
    <property type="component" value="Unassembled WGS sequence"/>
</dbReference>
<evidence type="ECO:0000313" key="3">
    <source>
        <dbReference type="EMBL" id="MBP0048601.1"/>
    </source>
</evidence>
<feature type="region of interest" description="Disordered" evidence="1">
    <location>
        <begin position="1"/>
        <end position="31"/>
    </location>
</feature>
<feature type="compositionally biased region" description="Polar residues" evidence="1">
    <location>
        <begin position="1"/>
        <end position="21"/>
    </location>
</feature>
<gene>
    <name evidence="3" type="ORF">H9C73_07615</name>
</gene>
<organism evidence="3 4">
    <name type="scientific">Marinobacterium alkalitolerans</name>
    <dbReference type="NCBI Taxonomy" id="1542925"/>
    <lineage>
        <taxon>Bacteria</taxon>
        <taxon>Pseudomonadati</taxon>
        <taxon>Pseudomonadota</taxon>
        <taxon>Gammaproteobacteria</taxon>
        <taxon>Oceanospirillales</taxon>
        <taxon>Oceanospirillaceae</taxon>
        <taxon>Marinobacterium</taxon>
    </lineage>
</organism>
<feature type="domain" description="DUF5610" evidence="2">
    <location>
        <begin position="31"/>
        <end position="139"/>
    </location>
</feature>
<sequence length="388" mass="42042">MKVLVSTPQLYNARPQQSAEAANTPKGSDKDANQVLLGKLADRIPGMSAEKLSGLDAEDFTPDKVAGRISDFVAQGLEAARSRGASEERLTEMYNAAVKGVEKGFAEAREILDELSMLSEPVAARIDDTEKLTFDALAAIAPGNQTSSPLSQVAMGGAERFRNAEDMSLTVKTRDGDEVTINFSRNQSYDATYGAGADSEGNATAWMDVSRSESSQYQFSVRGDLDEGELEALEQMVRDISGVADEFFNGDVQKAFEQSADISFDASELQSMQLDMSYSRSWSQASTYEQVGNLEQPVDKPGLRLGQLMKDLAESAGAPSLGFLQSPAQAGRDLLTGMVEQDNRFQSALEELQNSYRNNLKQLVDAVLPLEPTETEVEAEAETQPGNE</sequence>
<dbReference type="Pfam" id="PF18433">
    <property type="entry name" value="DUF5610"/>
    <property type="match status" value="1"/>
</dbReference>
<name>A0ABS3ZAD6_9GAMM</name>
<evidence type="ECO:0000313" key="4">
    <source>
        <dbReference type="Proteomes" id="UP000810171"/>
    </source>
</evidence>
<accession>A0ABS3ZAD6</accession>
<evidence type="ECO:0000259" key="2">
    <source>
        <dbReference type="Pfam" id="PF18433"/>
    </source>
</evidence>
<comment type="caution">
    <text evidence="3">The sequence shown here is derived from an EMBL/GenBank/DDBJ whole genome shotgun (WGS) entry which is preliminary data.</text>
</comment>
<proteinExistence type="predicted"/>
<dbReference type="RefSeq" id="WP_209287218.1">
    <property type="nucleotide sequence ID" value="NZ_JACVEW010000009.1"/>
</dbReference>
<protein>
    <submittedName>
        <fullName evidence="3">DUF5610 domain-containing protein</fullName>
    </submittedName>
</protein>
<reference evidence="3 4" key="1">
    <citation type="submission" date="2020-09" db="EMBL/GenBank/DDBJ databases">
        <authorList>
            <person name="Tanuku N.R.S."/>
        </authorList>
    </citation>
    <scope>NUCLEOTIDE SEQUENCE [LARGE SCALE GENOMIC DNA]</scope>
    <source>
        <strain evidence="3 4">AK62</strain>
    </source>
</reference>
<dbReference type="EMBL" id="JACVEW010000009">
    <property type="protein sequence ID" value="MBP0048601.1"/>
    <property type="molecule type" value="Genomic_DNA"/>
</dbReference>
<dbReference type="InterPro" id="IPR041651">
    <property type="entry name" value="DUF5610"/>
</dbReference>
<dbReference type="Gene3D" id="1.10.132.90">
    <property type="match status" value="1"/>
</dbReference>